<dbReference type="Pfam" id="PF03108">
    <property type="entry name" value="DBD_Tnp_Mut"/>
    <property type="match status" value="1"/>
</dbReference>
<reference evidence="4" key="1">
    <citation type="submission" date="2018-02" db="EMBL/GenBank/DDBJ databases">
        <authorList>
            <person name="Cohen D.B."/>
            <person name="Kent A.D."/>
        </authorList>
    </citation>
    <scope>NUCLEOTIDE SEQUENCE</scope>
</reference>
<evidence type="ECO:0000259" key="2">
    <source>
        <dbReference type="Pfam" id="PF03108"/>
    </source>
</evidence>
<dbReference type="Pfam" id="PF10551">
    <property type="entry name" value="MULE"/>
    <property type="match status" value="1"/>
</dbReference>
<evidence type="ECO:0000313" key="4">
    <source>
        <dbReference type="EMBL" id="SPD25987.1"/>
    </source>
</evidence>
<sequence>MNAQTLQVDHLDDEFIDRIISELRHHLDVDDQYEDSDIEIAISGGGVDGQAAAADGDDDDDDNNALGDDQGEKEHAMPSYPIMEAPSPAFIANTWDNIIVPSNDEVQCVSVWKRGMELSKGMLFNNKDELQFAVRAYSIDKNQSYKVSESSMVKWATYCSKCEWYLWACKRKKKEYWEITIYNGPYSCTSSTVTNDGKMMNSKFIERQIHHLVKTDPAAKLKLLTIEIKEIWGQDVSYFKIWDAKQKAIGNIYRDWDKSYEELPKFLLEVQDRYPGFQHCRPIINIDGTHLYGRYEGKLLIAMATEANNEVYPLAFAVVESKNGDSSSCFLDCIRKHVTSRKHLCIISDRHGGILHAINGRTIDDWRGDNGHHRYCIRHFASNFNKQFKDTRLKNMIMKAGSANQIRKFDMIMEVIKRYNEEARIELDTILKELWALAHDNGWRYGAMTTNLSECFNGIKRIPCSHVIAVCNNLSIDVRQFIDPFYTLTERLAYYDHSFMPIHDKGYWRNVEGPRLIPNPAQKTGSGRPKATRIRNEMDWIECQNGRPSCGICREEGHNRRRCPNANPTSTSGSSRGVN</sequence>
<organism evidence="4">
    <name type="scientific">Fagus sylvatica</name>
    <name type="common">Beechnut</name>
    <dbReference type="NCBI Taxonomy" id="28930"/>
    <lineage>
        <taxon>Eukaryota</taxon>
        <taxon>Viridiplantae</taxon>
        <taxon>Streptophyta</taxon>
        <taxon>Embryophyta</taxon>
        <taxon>Tracheophyta</taxon>
        <taxon>Spermatophyta</taxon>
        <taxon>Magnoliopsida</taxon>
        <taxon>eudicotyledons</taxon>
        <taxon>Gunneridae</taxon>
        <taxon>Pentapetalae</taxon>
        <taxon>rosids</taxon>
        <taxon>fabids</taxon>
        <taxon>Fagales</taxon>
        <taxon>Fagaceae</taxon>
        <taxon>Fagus</taxon>
    </lineage>
</organism>
<evidence type="ECO:0000259" key="3">
    <source>
        <dbReference type="Pfam" id="PF10551"/>
    </source>
</evidence>
<dbReference type="PANTHER" id="PTHR31973:SF195">
    <property type="entry name" value="MUDR FAMILY TRANSPOSASE"/>
    <property type="match status" value="1"/>
</dbReference>
<gene>
    <name evidence="4" type="ORF">FSB_LOCUS53869</name>
</gene>
<accession>A0A2N9IJY3</accession>
<proteinExistence type="predicted"/>
<name>A0A2N9IJY3_FAGSY</name>
<feature type="domain" description="Transposase MuDR plant" evidence="2">
    <location>
        <begin position="117"/>
        <end position="179"/>
    </location>
</feature>
<dbReference type="InterPro" id="IPR004332">
    <property type="entry name" value="Transposase_MuDR"/>
</dbReference>
<dbReference type="PANTHER" id="PTHR31973">
    <property type="entry name" value="POLYPROTEIN, PUTATIVE-RELATED"/>
    <property type="match status" value="1"/>
</dbReference>
<dbReference type="AlphaFoldDB" id="A0A2N9IJY3"/>
<dbReference type="InterPro" id="IPR018289">
    <property type="entry name" value="MULE_transposase_dom"/>
</dbReference>
<feature type="domain" description="MULE transposase" evidence="3">
    <location>
        <begin position="284"/>
        <end position="383"/>
    </location>
</feature>
<evidence type="ECO:0008006" key="5">
    <source>
        <dbReference type="Google" id="ProtNLM"/>
    </source>
</evidence>
<dbReference type="EMBL" id="OIVN01006138">
    <property type="protein sequence ID" value="SPD25987.1"/>
    <property type="molecule type" value="Genomic_DNA"/>
</dbReference>
<feature type="region of interest" description="Disordered" evidence="1">
    <location>
        <begin position="47"/>
        <end position="74"/>
    </location>
</feature>
<protein>
    <recommendedName>
        <fullName evidence="5">MULE transposase domain-containing protein</fullName>
    </recommendedName>
</protein>
<evidence type="ECO:0000256" key="1">
    <source>
        <dbReference type="SAM" id="MobiDB-lite"/>
    </source>
</evidence>